<dbReference type="InterPro" id="IPR027473">
    <property type="entry name" value="L-asparaginase_C"/>
</dbReference>
<accession>A0ABX8N9Q8</accession>
<evidence type="ECO:0000259" key="4">
    <source>
        <dbReference type="Pfam" id="PF17763"/>
    </source>
</evidence>
<keyword evidence="6" id="KW-1185">Reference proteome</keyword>
<dbReference type="InterPro" id="IPR037152">
    <property type="entry name" value="L-asparaginase_N_sf"/>
</dbReference>
<dbReference type="PIRSF" id="PIRSF001220">
    <property type="entry name" value="L-ASNase_gatD"/>
    <property type="match status" value="1"/>
</dbReference>
<dbReference type="RefSeq" id="WP_217842155.1">
    <property type="nucleotide sequence ID" value="NZ_CP077076.1"/>
</dbReference>
<dbReference type="InterPro" id="IPR006034">
    <property type="entry name" value="Asparaginase/glutaminase-like"/>
</dbReference>
<dbReference type="SMART" id="SM00870">
    <property type="entry name" value="Asparaginase"/>
    <property type="match status" value="1"/>
</dbReference>
<dbReference type="PROSITE" id="PS51732">
    <property type="entry name" value="ASN_GLN_ASE_3"/>
    <property type="match status" value="1"/>
</dbReference>
<evidence type="ECO:0000256" key="1">
    <source>
        <dbReference type="ARBA" id="ARBA00010518"/>
    </source>
</evidence>
<dbReference type="Gene3D" id="3.40.50.1170">
    <property type="entry name" value="L-asparaginase, N-terminal domain"/>
    <property type="match status" value="1"/>
</dbReference>
<dbReference type="PIRSF" id="PIRSF500176">
    <property type="entry name" value="L_ASNase"/>
    <property type="match status" value="1"/>
</dbReference>
<dbReference type="InterPro" id="IPR027474">
    <property type="entry name" value="L-asparaginase_N"/>
</dbReference>
<protein>
    <submittedName>
        <fullName evidence="5">Asparaginase</fullName>
    </submittedName>
</protein>
<evidence type="ECO:0000259" key="3">
    <source>
        <dbReference type="Pfam" id="PF00710"/>
    </source>
</evidence>
<name>A0ABX8N9Q8_9PSED</name>
<dbReference type="Proteomes" id="UP001046350">
    <property type="component" value="Chromosome"/>
</dbReference>
<dbReference type="SFLD" id="SFLDS00057">
    <property type="entry name" value="Glutaminase/Asparaginase"/>
    <property type="match status" value="1"/>
</dbReference>
<dbReference type="Gene3D" id="3.40.50.40">
    <property type="match status" value="1"/>
</dbReference>
<dbReference type="Pfam" id="PF17763">
    <property type="entry name" value="Asparaginase_C"/>
    <property type="match status" value="1"/>
</dbReference>
<dbReference type="PANTHER" id="PTHR11707">
    <property type="entry name" value="L-ASPARAGINASE"/>
    <property type="match status" value="1"/>
</dbReference>
<comment type="similarity">
    <text evidence="1">Belongs to the asparaginase 1 family.</text>
</comment>
<reference evidence="5" key="1">
    <citation type="journal article" date="2021" name="Microorganisms">
        <title>The Ever-Expanding Pseudomonas Genus: Description of 43 New Species and Partition of the Pseudomonas putida Group.</title>
        <authorList>
            <person name="Girard L."/>
            <person name="Lood C."/>
            <person name="Hofte M."/>
            <person name="Vandamme P."/>
            <person name="Rokni-Zadeh H."/>
            <person name="van Noort V."/>
            <person name="Lavigne R."/>
            <person name="De Mot R."/>
        </authorList>
    </citation>
    <scope>NUCLEOTIDE SEQUENCE</scope>
    <source>
        <strain evidence="5">COW40</strain>
    </source>
</reference>
<organism evidence="5 6">
    <name type="scientific">Pseudomonas fakonensis</name>
    <dbReference type="NCBI Taxonomy" id="2842355"/>
    <lineage>
        <taxon>Bacteria</taxon>
        <taxon>Pseudomonadati</taxon>
        <taxon>Pseudomonadota</taxon>
        <taxon>Gammaproteobacteria</taxon>
        <taxon>Pseudomonadales</taxon>
        <taxon>Pseudomonadaceae</taxon>
        <taxon>Pseudomonas</taxon>
    </lineage>
</organism>
<dbReference type="CDD" id="cd08964">
    <property type="entry name" value="L-asparaginase_II"/>
    <property type="match status" value="1"/>
</dbReference>
<dbReference type="Pfam" id="PF00710">
    <property type="entry name" value="Asparaginase"/>
    <property type="match status" value="1"/>
</dbReference>
<dbReference type="PANTHER" id="PTHR11707:SF28">
    <property type="entry name" value="60 KDA LYSOPHOSPHOLIPASE"/>
    <property type="match status" value="1"/>
</dbReference>
<feature type="domain" description="L-asparaginase N-terminal" evidence="3">
    <location>
        <begin position="9"/>
        <end position="198"/>
    </location>
</feature>
<dbReference type="InterPro" id="IPR004550">
    <property type="entry name" value="AsnASE_II"/>
</dbReference>
<dbReference type="InterPro" id="IPR040919">
    <property type="entry name" value="Asparaginase_C"/>
</dbReference>
<evidence type="ECO:0000313" key="6">
    <source>
        <dbReference type="Proteomes" id="UP001046350"/>
    </source>
</evidence>
<feature type="domain" description="Asparaginase/glutaminase C-terminal" evidence="4">
    <location>
        <begin position="213"/>
        <end position="318"/>
    </location>
</feature>
<sequence length="329" mass="33999">MSQQTTPPRIAIASLGGTVSMQAGGPGQGVTPKLGSDALLATLPQLAVLAQVDTATLCLLPSPSLGFQALLDALAWATRQVQQGAQGVVLTQGTDTLEEAAYFLDLLWPHDAPLVLTGAMRAANHPGADGPANLLAAVQVALAGSSRGRGVLVVINDQVHHARQVRKTASLAMGAFESPGSGPVAEVVEGQARYHHAPAPRRVLPVPQHRAQRVALLEACLDADTALLQALPGLGYSALVVAGFGAGHVSAAWAEAMAAVAEHMPVIVASRTGSGATARATYGFAGGEIDLQTKGMHMAGPLCPRKCRILLWLLLGNSALPRLDDWLKH</sequence>
<keyword evidence="2" id="KW-0378">Hydrolase</keyword>
<gene>
    <name evidence="5" type="ORF">KSS94_06255</name>
</gene>
<proteinExistence type="inferred from homology"/>
<dbReference type="EMBL" id="CP077076">
    <property type="protein sequence ID" value="QXH52727.1"/>
    <property type="molecule type" value="Genomic_DNA"/>
</dbReference>
<evidence type="ECO:0000256" key="2">
    <source>
        <dbReference type="ARBA" id="ARBA00022801"/>
    </source>
</evidence>
<evidence type="ECO:0000313" key="5">
    <source>
        <dbReference type="EMBL" id="QXH52727.1"/>
    </source>
</evidence>